<sequence>MVPGFLMRTLMGSPMTSSMMPLSFSISQWRMWSQMMEKIGRPSFNTLIHHPQMFWSVCPQDLVVESATRL</sequence>
<evidence type="ECO:0000313" key="1">
    <source>
        <dbReference type="EMBL" id="MBX04437.1"/>
    </source>
</evidence>
<reference evidence="1" key="1">
    <citation type="submission" date="2018-02" db="EMBL/GenBank/DDBJ databases">
        <title>Rhizophora mucronata_Transcriptome.</title>
        <authorList>
            <person name="Meera S.P."/>
            <person name="Sreeshan A."/>
            <person name="Augustine A."/>
        </authorList>
    </citation>
    <scope>NUCLEOTIDE SEQUENCE</scope>
    <source>
        <tissue evidence="1">Leaf</tissue>
    </source>
</reference>
<protein>
    <submittedName>
        <fullName evidence="1">Uncharacterized protein MANES_11G146600</fullName>
    </submittedName>
</protein>
<dbReference type="AlphaFoldDB" id="A0A2P2KFI9"/>
<proteinExistence type="predicted"/>
<dbReference type="EMBL" id="GGEC01023956">
    <property type="protein sequence ID" value="MBX04440.1"/>
    <property type="molecule type" value="Transcribed_RNA"/>
</dbReference>
<organism evidence="1">
    <name type="scientific">Rhizophora mucronata</name>
    <name type="common">Asiatic mangrove</name>
    <dbReference type="NCBI Taxonomy" id="61149"/>
    <lineage>
        <taxon>Eukaryota</taxon>
        <taxon>Viridiplantae</taxon>
        <taxon>Streptophyta</taxon>
        <taxon>Embryophyta</taxon>
        <taxon>Tracheophyta</taxon>
        <taxon>Spermatophyta</taxon>
        <taxon>Magnoliopsida</taxon>
        <taxon>eudicotyledons</taxon>
        <taxon>Gunneridae</taxon>
        <taxon>Pentapetalae</taxon>
        <taxon>rosids</taxon>
        <taxon>fabids</taxon>
        <taxon>Malpighiales</taxon>
        <taxon>Rhizophoraceae</taxon>
        <taxon>Rhizophora</taxon>
    </lineage>
</organism>
<dbReference type="EMBL" id="GGEC01023953">
    <property type="protein sequence ID" value="MBX04437.1"/>
    <property type="molecule type" value="Transcribed_RNA"/>
</dbReference>
<accession>A0A2P2KFI9</accession>
<name>A0A2P2KFI9_RHIMU</name>